<gene>
    <name evidence="9" type="ORF">EJN92_02375</name>
</gene>
<evidence type="ECO:0000259" key="8">
    <source>
        <dbReference type="Pfam" id="PF00482"/>
    </source>
</evidence>
<dbReference type="OrthoDB" id="8750382at2"/>
<dbReference type="AlphaFoldDB" id="A0A3Q9BNH0"/>
<accession>A0A3Q9BNH0</accession>
<dbReference type="PANTHER" id="PTHR30012">
    <property type="entry name" value="GENERAL SECRETION PATHWAY PROTEIN"/>
    <property type="match status" value="1"/>
</dbReference>
<dbReference type="Proteomes" id="UP000275663">
    <property type="component" value="Chromosome"/>
</dbReference>
<keyword evidence="10" id="KW-1185">Reference proteome</keyword>
<feature type="transmembrane region" description="Helical" evidence="7">
    <location>
        <begin position="139"/>
        <end position="158"/>
    </location>
</feature>
<evidence type="ECO:0000256" key="2">
    <source>
        <dbReference type="ARBA" id="ARBA00005745"/>
    </source>
</evidence>
<dbReference type="RefSeq" id="WP_126126359.1">
    <property type="nucleotide sequence ID" value="NZ_CP034464.1"/>
</dbReference>
<protein>
    <submittedName>
        <fullName evidence="9">Type II secretion system protein</fullName>
    </submittedName>
</protein>
<dbReference type="InterPro" id="IPR042094">
    <property type="entry name" value="T2SS_GspF_sf"/>
</dbReference>
<proteinExistence type="inferred from homology"/>
<dbReference type="Gene3D" id="1.20.81.30">
    <property type="entry name" value="Type II secretion system (T2SS), domain F"/>
    <property type="match status" value="2"/>
</dbReference>
<keyword evidence="4 7" id="KW-0812">Transmembrane</keyword>
<evidence type="ECO:0000256" key="1">
    <source>
        <dbReference type="ARBA" id="ARBA00004651"/>
    </source>
</evidence>
<dbReference type="KEGG" id="upv:EJN92_02375"/>
<evidence type="ECO:0000256" key="7">
    <source>
        <dbReference type="SAM" id="Phobius"/>
    </source>
</evidence>
<dbReference type="InterPro" id="IPR003004">
    <property type="entry name" value="GspF/PilC"/>
</dbReference>
<dbReference type="GO" id="GO:0005886">
    <property type="term" value="C:plasma membrane"/>
    <property type="evidence" value="ECO:0007669"/>
    <property type="project" value="UniProtKB-SubCell"/>
</dbReference>
<evidence type="ECO:0000256" key="4">
    <source>
        <dbReference type="ARBA" id="ARBA00022692"/>
    </source>
</evidence>
<dbReference type="PANTHER" id="PTHR30012:SF0">
    <property type="entry name" value="TYPE II SECRETION SYSTEM PROTEIN F-RELATED"/>
    <property type="match status" value="1"/>
</dbReference>
<dbReference type="InterPro" id="IPR018076">
    <property type="entry name" value="T2SS_GspF_dom"/>
</dbReference>
<reference evidence="9 10" key="1">
    <citation type="journal article" date="2011" name="Int. J. Syst. Evol. Microbiol.">
        <title>Description of Undibacterium oligocarboniphilum sp. nov., isolated from purified water, and Undibacterium pigrum strain CCUG 49012 as the type strain of Undibacterium parvum sp. nov., and emended descriptions of the genus Undibacterium and the species Undibacterium pigrum.</title>
        <authorList>
            <person name="Eder W."/>
            <person name="Wanner G."/>
            <person name="Ludwig W."/>
            <person name="Busse H.J."/>
            <person name="Ziemke-Kageler F."/>
            <person name="Lang E."/>
        </authorList>
    </citation>
    <scope>NUCLEOTIDE SEQUENCE [LARGE SCALE GENOMIC DNA]</scope>
    <source>
        <strain evidence="9 10">DSM 23061</strain>
    </source>
</reference>
<keyword evidence="6 7" id="KW-0472">Membrane</keyword>
<feature type="transmembrane region" description="Helical" evidence="7">
    <location>
        <begin position="300"/>
        <end position="320"/>
    </location>
</feature>
<organism evidence="9 10">
    <name type="scientific">Undibacterium parvum</name>
    <dbReference type="NCBI Taxonomy" id="401471"/>
    <lineage>
        <taxon>Bacteria</taxon>
        <taxon>Pseudomonadati</taxon>
        <taxon>Pseudomonadota</taxon>
        <taxon>Betaproteobacteria</taxon>
        <taxon>Burkholderiales</taxon>
        <taxon>Oxalobacteraceae</taxon>
        <taxon>Undibacterium</taxon>
    </lineage>
</organism>
<feature type="transmembrane region" description="Helical" evidence="7">
    <location>
        <begin position="113"/>
        <end position="133"/>
    </location>
</feature>
<evidence type="ECO:0000256" key="5">
    <source>
        <dbReference type="ARBA" id="ARBA00022989"/>
    </source>
</evidence>
<evidence type="ECO:0000313" key="9">
    <source>
        <dbReference type="EMBL" id="AZP10960.1"/>
    </source>
</evidence>
<name>A0A3Q9BNH0_9BURK</name>
<feature type="domain" description="Type II secretion system protein GspF" evidence="8">
    <location>
        <begin position="16"/>
        <end position="124"/>
    </location>
</feature>
<comment type="subcellular location">
    <subcellularLocation>
        <location evidence="1">Cell membrane</location>
        <topology evidence="1">Multi-pass membrane protein</topology>
    </subcellularLocation>
</comment>
<keyword evidence="5 7" id="KW-1133">Transmembrane helix</keyword>
<feature type="domain" description="Type II secretion system protein GspF" evidence="8">
    <location>
        <begin position="196"/>
        <end position="306"/>
    </location>
</feature>
<evidence type="ECO:0000256" key="6">
    <source>
        <dbReference type="ARBA" id="ARBA00023136"/>
    </source>
</evidence>
<evidence type="ECO:0000256" key="3">
    <source>
        <dbReference type="ARBA" id="ARBA00022475"/>
    </source>
</evidence>
<keyword evidence="3" id="KW-1003">Cell membrane</keyword>
<comment type="similarity">
    <text evidence="2">Belongs to the GSP F family.</text>
</comment>
<dbReference type="Pfam" id="PF00482">
    <property type="entry name" value="T2SSF"/>
    <property type="match status" value="2"/>
</dbReference>
<evidence type="ECO:0000313" key="10">
    <source>
        <dbReference type="Proteomes" id="UP000275663"/>
    </source>
</evidence>
<sequence>MSSFSPLSFALRAQLYQHLAAMEKAGLPTDKAFALLKLAAPAKQRVDQARKLLGRGKDIASAGQQSGLFGELDAQLLRAATSAGSPAKSYQRLAEMYAQKASMRQTILARMRLPVAIFILSLLIQPLPALVSGSLSAKAYLWGCLRPPLILAALYYLGRAILNRRSNSLFSLGLDRLLLQLPIFGVMHVRHNVRDFFESLGLMLEAGLPMLEALPKASQTMGNQLLRAEFEQLFSRVQRGATLAEASAHLKHLPEPYLISLIQSGEASGTLPDTLLRYASGETEILMRFQQQLADWLPRLVYGAVMLSMAYSLLSSGAFMPQLPDELK</sequence>
<dbReference type="EMBL" id="CP034464">
    <property type="protein sequence ID" value="AZP10960.1"/>
    <property type="molecule type" value="Genomic_DNA"/>
</dbReference>